<dbReference type="Gene3D" id="3.10.180.10">
    <property type="entry name" value="2,3-Dihydroxybiphenyl 1,2-Dioxygenase, domain 1"/>
    <property type="match status" value="2"/>
</dbReference>
<dbReference type="EMBL" id="RKHG01000001">
    <property type="protein sequence ID" value="ROR53409.1"/>
    <property type="molecule type" value="Genomic_DNA"/>
</dbReference>
<dbReference type="PANTHER" id="PTHR33993:SF14">
    <property type="entry name" value="GB|AAF24581.1"/>
    <property type="match status" value="1"/>
</dbReference>
<dbReference type="InterPro" id="IPR052164">
    <property type="entry name" value="Anthracycline_SecMetBiosynth"/>
</dbReference>
<organism evidence="2 3">
    <name type="scientific">Luteococcus japonicus</name>
    <dbReference type="NCBI Taxonomy" id="33984"/>
    <lineage>
        <taxon>Bacteria</taxon>
        <taxon>Bacillati</taxon>
        <taxon>Actinomycetota</taxon>
        <taxon>Actinomycetes</taxon>
        <taxon>Propionibacteriales</taxon>
        <taxon>Propionibacteriaceae</taxon>
        <taxon>Luteococcus</taxon>
    </lineage>
</organism>
<dbReference type="Proteomes" id="UP000275749">
    <property type="component" value="Unassembled WGS sequence"/>
</dbReference>
<accession>A0A3N1ZR84</accession>
<dbReference type="PROSITE" id="PS51819">
    <property type="entry name" value="VOC"/>
    <property type="match status" value="2"/>
</dbReference>
<reference evidence="2 3" key="1">
    <citation type="submission" date="2018-11" db="EMBL/GenBank/DDBJ databases">
        <title>Sequencing the genomes of 1000 actinobacteria strains.</title>
        <authorList>
            <person name="Klenk H.-P."/>
        </authorList>
    </citation>
    <scope>NUCLEOTIDE SEQUENCE [LARGE SCALE GENOMIC DNA]</scope>
    <source>
        <strain evidence="2 3">DSM 10546</strain>
    </source>
</reference>
<dbReference type="AlphaFoldDB" id="A0A3N1ZR84"/>
<dbReference type="PANTHER" id="PTHR33993">
    <property type="entry name" value="GLYOXALASE-RELATED"/>
    <property type="match status" value="1"/>
</dbReference>
<dbReference type="RefSeq" id="WP_123576821.1">
    <property type="nucleotide sequence ID" value="NZ_RKHG01000001.1"/>
</dbReference>
<dbReference type="SUPFAM" id="SSF54593">
    <property type="entry name" value="Glyoxalase/Bleomycin resistance protein/Dihydroxybiphenyl dioxygenase"/>
    <property type="match status" value="2"/>
</dbReference>
<name>A0A3N1ZR84_9ACTN</name>
<dbReference type="CDD" id="cd07247">
    <property type="entry name" value="SgaA_N_like"/>
    <property type="match status" value="2"/>
</dbReference>
<proteinExistence type="predicted"/>
<feature type="domain" description="VOC" evidence="1">
    <location>
        <begin position="7"/>
        <end position="131"/>
    </location>
</feature>
<gene>
    <name evidence="2" type="ORF">EDD41_0557</name>
</gene>
<dbReference type="InterPro" id="IPR004360">
    <property type="entry name" value="Glyas_Fos-R_dOase_dom"/>
</dbReference>
<evidence type="ECO:0000313" key="2">
    <source>
        <dbReference type="EMBL" id="ROR53409.1"/>
    </source>
</evidence>
<evidence type="ECO:0000313" key="3">
    <source>
        <dbReference type="Proteomes" id="UP000275749"/>
    </source>
</evidence>
<evidence type="ECO:0000259" key="1">
    <source>
        <dbReference type="PROSITE" id="PS51819"/>
    </source>
</evidence>
<comment type="caution">
    <text evidence="2">The sequence shown here is derived from an EMBL/GenBank/DDBJ whole genome shotgun (WGS) entry which is preliminary data.</text>
</comment>
<sequence length="273" mass="28913">MTRTTGTPTWLDLQTTDLEIAKRFYGELFGWQFEDSGPDFGHYTMITKDGGLVGGMMDVANYPTDGSVPVPADGTKSAWDVFLAVDDVDKRLGLATAHGATVLFPASDVGPAGRCATVADPAGATIAMWQAGDTEGYAFTGQPGTPVWFELMAQDFEAAKAFYTAVFDFNPVAMETPMEDGADTDASSYVTNGPEAEASSGICNIVGFVPESEGSWWRIYFAVDGCDKAVETVQQMGGTLLDGPEDSPFGRIATVADPMGATFQLCSPGEAVR</sequence>
<feature type="domain" description="VOC" evidence="1">
    <location>
        <begin position="145"/>
        <end position="268"/>
    </location>
</feature>
<dbReference type="InterPro" id="IPR029068">
    <property type="entry name" value="Glyas_Bleomycin-R_OHBP_Dase"/>
</dbReference>
<dbReference type="Pfam" id="PF00903">
    <property type="entry name" value="Glyoxalase"/>
    <property type="match status" value="2"/>
</dbReference>
<dbReference type="InterPro" id="IPR037523">
    <property type="entry name" value="VOC_core"/>
</dbReference>
<protein>
    <recommendedName>
        <fullName evidence="1">VOC domain-containing protein</fullName>
    </recommendedName>
</protein>